<dbReference type="GeneID" id="92092953"/>
<comment type="similarity">
    <text evidence="1 5">Belongs to the glycosyl hydrolase 43 family.</text>
</comment>
<dbReference type="SUPFAM" id="SSF75005">
    <property type="entry name" value="Arabinanase/levansucrase/invertase"/>
    <property type="match status" value="1"/>
</dbReference>
<dbReference type="RefSeq" id="XP_066713479.1">
    <property type="nucleotide sequence ID" value="XM_066859890.1"/>
</dbReference>
<reference evidence="7 8" key="1">
    <citation type="submission" date="2023-01" db="EMBL/GenBank/DDBJ databases">
        <title>Analysis of 21 Apiospora genomes using comparative genomics revels a genus with tremendous synthesis potential of carbohydrate active enzymes and secondary metabolites.</title>
        <authorList>
            <person name="Sorensen T."/>
        </authorList>
    </citation>
    <scope>NUCLEOTIDE SEQUENCE [LARGE SCALE GENOMIC DNA]</scope>
    <source>
        <strain evidence="7 8">CBS 135458</strain>
    </source>
</reference>
<dbReference type="CDD" id="cd18820">
    <property type="entry name" value="GH43_LbAraf43-like"/>
    <property type="match status" value="1"/>
</dbReference>
<evidence type="ECO:0000256" key="2">
    <source>
        <dbReference type="ARBA" id="ARBA00022729"/>
    </source>
</evidence>
<evidence type="ECO:0000313" key="8">
    <source>
        <dbReference type="Proteomes" id="UP001480595"/>
    </source>
</evidence>
<evidence type="ECO:0000256" key="4">
    <source>
        <dbReference type="ARBA" id="ARBA00023295"/>
    </source>
</evidence>
<dbReference type="InterPro" id="IPR006710">
    <property type="entry name" value="Glyco_hydro_43"/>
</dbReference>
<organism evidence="7 8">
    <name type="scientific">Apiospora phragmitis</name>
    <dbReference type="NCBI Taxonomy" id="2905665"/>
    <lineage>
        <taxon>Eukaryota</taxon>
        <taxon>Fungi</taxon>
        <taxon>Dikarya</taxon>
        <taxon>Ascomycota</taxon>
        <taxon>Pezizomycotina</taxon>
        <taxon>Sordariomycetes</taxon>
        <taxon>Xylariomycetidae</taxon>
        <taxon>Amphisphaeriales</taxon>
        <taxon>Apiosporaceae</taxon>
        <taxon>Apiospora</taxon>
    </lineage>
</organism>
<evidence type="ECO:0000313" key="7">
    <source>
        <dbReference type="EMBL" id="KAK8058033.1"/>
    </source>
</evidence>
<keyword evidence="3 5" id="KW-0378">Hydrolase</keyword>
<dbReference type="PANTHER" id="PTHR43817">
    <property type="entry name" value="GLYCOSYL HYDROLASE"/>
    <property type="match status" value="1"/>
</dbReference>
<keyword evidence="4 5" id="KW-0326">Glycosidase</keyword>
<accession>A0ABR1UGK2</accession>
<keyword evidence="8" id="KW-1185">Reference proteome</keyword>
<dbReference type="Pfam" id="PF04616">
    <property type="entry name" value="Glyco_hydro_43"/>
    <property type="match status" value="1"/>
</dbReference>
<evidence type="ECO:0000256" key="6">
    <source>
        <dbReference type="SAM" id="MobiDB-lite"/>
    </source>
</evidence>
<feature type="region of interest" description="Disordered" evidence="6">
    <location>
        <begin position="1"/>
        <end position="39"/>
    </location>
</feature>
<proteinExistence type="inferred from homology"/>
<protein>
    <submittedName>
        <fullName evidence="7">Alpha-N-arab-like proteininofuranosidase</fullName>
    </submittedName>
</protein>
<evidence type="ECO:0000256" key="1">
    <source>
        <dbReference type="ARBA" id="ARBA00009865"/>
    </source>
</evidence>
<gene>
    <name evidence="7" type="ORF">PG994_008481</name>
</gene>
<keyword evidence="2" id="KW-0732">Signal</keyword>
<evidence type="ECO:0000256" key="5">
    <source>
        <dbReference type="RuleBase" id="RU361187"/>
    </source>
</evidence>
<dbReference type="InterPro" id="IPR023296">
    <property type="entry name" value="Glyco_hydro_beta-prop_sf"/>
</dbReference>
<name>A0ABR1UGK2_9PEZI</name>
<dbReference type="Gene3D" id="2.115.10.20">
    <property type="entry name" value="Glycosyl hydrolase domain, family 43"/>
    <property type="match status" value="1"/>
</dbReference>
<dbReference type="Proteomes" id="UP001480595">
    <property type="component" value="Unassembled WGS sequence"/>
</dbReference>
<dbReference type="EMBL" id="JAQQWL010000009">
    <property type="protein sequence ID" value="KAK8058033.1"/>
    <property type="molecule type" value="Genomic_DNA"/>
</dbReference>
<feature type="compositionally biased region" description="Polar residues" evidence="6">
    <location>
        <begin position="1"/>
        <end position="11"/>
    </location>
</feature>
<dbReference type="PANTHER" id="PTHR43817:SF1">
    <property type="entry name" value="HYDROLASE, FAMILY 43, PUTATIVE (AFU_ORTHOLOGUE AFUA_3G01660)-RELATED"/>
    <property type="match status" value="1"/>
</dbReference>
<comment type="caution">
    <text evidence="7">The sequence shown here is derived from an EMBL/GenBank/DDBJ whole genome shotgun (WGS) entry which is preliminary data.</text>
</comment>
<sequence>MCTSAPRQTFDPSKAAPQDWDLSKIGTDKKTNTTFSNPVSTENVGDPFMTKYISEGQEWYLYTFSTNDNITLKRSRSLTDNWDDAETRVIFNPDPKGADAGEPWSTSIWAPEIHNISGKWYIIFTATPDGDNPPPLQDAICPINCPAVNHRMFVMESSGPDPWTSDFKIKSMLNTYDQFAIDGTYFSYKDKLYHIYSCWETAYSAWPANLCITEMSDPWTVSSNFSDRRMVSSPVHSVDNNHLGPRPTLEQVPYGRPVRLATNEGPQQLTNPKTGQNFVIYSAARVNTPFYCLGMLELVGNDPMQYQSWRKHTEGCVFHQNTQAGVYGPGHASFTTSPDGQEHYVVYHAQTTPNPAADLYRTARIQRFDWNEDGTPNFPLAENGPFSVPAGQKS</sequence>
<evidence type="ECO:0000256" key="3">
    <source>
        <dbReference type="ARBA" id="ARBA00022801"/>
    </source>
</evidence>